<feature type="transmembrane region" description="Helical" evidence="2">
    <location>
        <begin position="145"/>
        <end position="166"/>
    </location>
</feature>
<dbReference type="Pfam" id="PF03793">
    <property type="entry name" value="PASTA"/>
    <property type="match status" value="1"/>
</dbReference>
<dbReference type="RefSeq" id="WP_088959612.1">
    <property type="nucleotide sequence ID" value="NZ_LT607410.1"/>
</dbReference>
<dbReference type="AlphaFoldDB" id="A0A1C4UPC2"/>
<name>A0A1C4UPC2_9ACTN</name>
<dbReference type="Proteomes" id="UP000198228">
    <property type="component" value="Chromosome I"/>
</dbReference>
<evidence type="ECO:0000259" key="3">
    <source>
        <dbReference type="PROSITE" id="PS51178"/>
    </source>
</evidence>
<accession>A0A1C4UPC2</accession>
<dbReference type="CDD" id="cd06577">
    <property type="entry name" value="PASTA_pknB"/>
    <property type="match status" value="1"/>
</dbReference>
<sequence>MSDDRQEPADDATRPLPSDDDRTRPLPRAGDGQPPGRPTPEPLDATARHEPLDATARHEPLDATARHEPLDATARHEPLDATARHEPLDRTRPLPPTGAGEQTVPAAPPVWSGRAGVPPPRPADYREPVEWYGEEQRGRRWWMPILLGILALLLLAALGTGIWLVLRAVDERDEEPAPPVPTSAPVTTAATSAAPTTEAPSTPATTAAAQIPVPPLVGLPRASAERILDRLDLSHRVRTRESSEHPPGTVIETDPEAGELVDAGDRVTLVVAAAPPTASATRTVEPTPEVTPTG</sequence>
<dbReference type="PROSITE" id="PS51178">
    <property type="entry name" value="PASTA"/>
    <property type="match status" value="1"/>
</dbReference>
<reference evidence="4 5" key="1">
    <citation type="submission" date="2016-06" db="EMBL/GenBank/DDBJ databases">
        <authorList>
            <person name="Kjaerup R.B."/>
            <person name="Dalgaard T.S."/>
            <person name="Juul-Madsen H.R."/>
        </authorList>
    </citation>
    <scope>NUCLEOTIDE SEQUENCE [LARGE SCALE GENOMIC DNA]</scope>
    <source>
        <strain evidence="4 5">DSM 43821</strain>
    </source>
</reference>
<keyword evidence="2" id="KW-1133">Transmembrane helix</keyword>
<evidence type="ECO:0000313" key="5">
    <source>
        <dbReference type="Proteomes" id="UP000198228"/>
    </source>
</evidence>
<dbReference type="InterPro" id="IPR005543">
    <property type="entry name" value="PASTA_dom"/>
</dbReference>
<dbReference type="SMART" id="SM00740">
    <property type="entry name" value="PASTA"/>
    <property type="match status" value="1"/>
</dbReference>
<feature type="region of interest" description="Disordered" evidence="1">
    <location>
        <begin position="1"/>
        <end position="119"/>
    </location>
</feature>
<proteinExistence type="predicted"/>
<keyword evidence="2" id="KW-0472">Membrane</keyword>
<dbReference type="EMBL" id="LT607410">
    <property type="protein sequence ID" value="SCE73481.1"/>
    <property type="molecule type" value="Genomic_DNA"/>
</dbReference>
<evidence type="ECO:0000313" key="4">
    <source>
        <dbReference type="EMBL" id="SCE73481.1"/>
    </source>
</evidence>
<dbReference type="Gene3D" id="3.30.10.20">
    <property type="match status" value="1"/>
</dbReference>
<evidence type="ECO:0000256" key="2">
    <source>
        <dbReference type="SAM" id="Phobius"/>
    </source>
</evidence>
<feature type="domain" description="PASTA" evidence="3">
    <location>
        <begin position="207"/>
        <end position="273"/>
    </location>
</feature>
<protein>
    <submittedName>
        <fullName evidence="4">PASTA domain-containing protein</fullName>
    </submittedName>
</protein>
<feature type="compositionally biased region" description="Low complexity" evidence="1">
    <location>
        <begin position="183"/>
        <end position="209"/>
    </location>
</feature>
<feature type="region of interest" description="Disordered" evidence="1">
    <location>
        <begin position="274"/>
        <end position="294"/>
    </location>
</feature>
<feature type="compositionally biased region" description="Basic and acidic residues" evidence="1">
    <location>
        <begin position="46"/>
        <end position="92"/>
    </location>
</feature>
<feature type="compositionally biased region" description="Basic and acidic residues" evidence="1">
    <location>
        <begin position="1"/>
        <end position="24"/>
    </location>
</feature>
<evidence type="ECO:0000256" key="1">
    <source>
        <dbReference type="SAM" id="MobiDB-lite"/>
    </source>
</evidence>
<gene>
    <name evidence="4" type="ORF">GA0074696_0528</name>
</gene>
<feature type="region of interest" description="Disordered" evidence="1">
    <location>
        <begin position="174"/>
        <end position="209"/>
    </location>
</feature>
<keyword evidence="2" id="KW-0812">Transmembrane</keyword>
<organism evidence="4 5">
    <name type="scientific">Micromonospora purpureochromogenes</name>
    <dbReference type="NCBI Taxonomy" id="47872"/>
    <lineage>
        <taxon>Bacteria</taxon>
        <taxon>Bacillati</taxon>
        <taxon>Actinomycetota</taxon>
        <taxon>Actinomycetes</taxon>
        <taxon>Micromonosporales</taxon>
        <taxon>Micromonosporaceae</taxon>
        <taxon>Micromonospora</taxon>
    </lineage>
</organism>